<evidence type="ECO:0000256" key="1">
    <source>
        <dbReference type="ARBA" id="ARBA00004123"/>
    </source>
</evidence>
<comment type="similarity">
    <text evidence="8">Belongs to the exosome component 10/RRP6 family.</text>
</comment>
<dbReference type="GO" id="GO:0080188">
    <property type="term" value="P:gene silencing by siRNA-directed DNA methylation"/>
    <property type="evidence" value="ECO:0007669"/>
    <property type="project" value="UniProtKB-ARBA"/>
</dbReference>
<feature type="compositionally biased region" description="Low complexity" evidence="9">
    <location>
        <begin position="1"/>
        <end position="10"/>
    </location>
</feature>
<keyword evidence="4" id="KW-0378">Hydrolase</keyword>
<dbReference type="GeneID" id="104587716"/>
<dbReference type="GO" id="GO:0071039">
    <property type="term" value="P:nuclear polyadenylation-dependent CUT catabolic process"/>
    <property type="evidence" value="ECO:0000318"/>
    <property type="project" value="GO_Central"/>
</dbReference>
<dbReference type="Pfam" id="PF01612">
    <property type="entry name" value="DNA_pol_A_exo1"/>
    <property type="match status" value="1"/>
</dbReference>
<dbReference type="InterPro" id="IPR002121">
    <property type="entry name" value="HRDC_dom"/>
</dbReference>
<dbReference type="FunFam" id="1.10.150.80:FF:000001">
    <property type="entry name" value="Putative exosome component 10"/>
    <property type="match status" value="1"/>
</dbReference>
<dbReference type="InterPro" id="IPR002562">
    <property type="entry name" value="3'-5'_exonuclease_dom"/>
</dbReference>
<dbReference type="GO" id="GO:0005730">
    <property type="term" value="C:nucleolus"/>
    <property type="evidence" value="ECO:0000318"/>
    <property type="project" value="GO_Central"/>
</dbReference>
<dbReference type="SUPFAM" id="SSF47819">
    <property type="entry name" value="HRDC-like"/>
    <property type="match status" value="1"/>
</dbReference>
<dbReference type="Pfam" id="PF00570">
    <property type="entry name" value="HRDC"/>
    <property type="match status" value="1"/>
</dbReference>
<dbReference type="GO" id="GO:0071036">
    <property type="term" value="P:nuclear polyadenylation-dependent snoRNA catabolic process"/>
    <property type="evidence" value="ECO:0000318"/>
    <property type="project" value="GO_Central"/>
</dbReference>
<dbReference type="GO" id="GO:0071044">
    <property type="term" value="P:histone mRNA catabolic process"/>
    <property type="evidence" value="ECO:0000318"/>
    <property type="project" value="GO_Central"/>
</dbReference>
<dbReference type="InterPro" id="IPR010997">
    <property type="entry name" value="HRDC-like_sf"/>
</dbReference>
<evidence type="ECO:0000313" key="12">
    <source>
        <dbReference type="RefSeq" id="XP_010243731.1"/>
    </source>
</evidence>
<feature type="compositionally biased region" description="Basic and acidic residues" evidence="9">
    <location>
        <begin position="874"/>
        <end position="892"/>
    </location>
</feature>
<dbReference type="GO" id="GO:0000467">
    <property type="term" value="P:exonucleolytic trimming to generate mature 3'-end of 5.8S rRNA from tricistronic rRNA transcript (SSU-rRNA, 5.8S rRNA, LSU-rRNA)"/>
    <property type="evidence" value="ECO:0000318"/>
    <property type="project" value="GO_Central"/>
</dbReference>
<keyword evidence="3" id="KW-0540">Nuclease</keyword>
<dbReference type="GO" id="GO:0071040">
    <property type="term" value="P:nuclear polyadenylation-dependent antisense transcript catabolic process"/>
    <property type="evidence" value="ECO:0000318"/>
    <property type="project" value="GO_Central"/>
</dbReference>
<dbReference type="OrthoDB" id="2250022at2759"/>
<dbReference type="PANTHER" id="PTHR12124">
    <property type="entry name" value="POLYMYOSITIS/SCLERODERMA AUTOANTIGEN-RELATED"/>
    <property type="match status" value="1"/>
</dbReference>
<keyword evidence="5" id="KW-0271">Exosome</keyword>
<dbReference type="RefSeq" id="XP_010243731.1">
    <property type="nucleotide sequence ID" value="XM_010245429.2"/>
</dbReference>
<evidence type="ECO:0000256" key="3">
    <source>
        <dbReference type="ARBA" id="ARBA00022722"/>
    </source>
</evidence>
<evidence type="ECO:0000256" key="8">
    <source>
        <dbReference type="ARBA" id="ARBA00043957"/>
    </source>
</evidence>
<dbReference type="SUPFAM" id="SSF53098">
    <property type="entry name" value="Ribonuclease H-like"/>
    <property type="match status" value="1"/>
</dbReference>
<evidence type="ECO:0000256" key="9">
    <source>
        <dbReference type="SAM" id="MobiDB-lite"/>
    </source>
</evidence>
<keyword evidence="2" id="KW-0698">rRNA processing</keyword>
<evidence type="ECO:0000313" key="11">
    <source>
        <dbReference type="Proteomes" id="UP000189703"/>
    </source>
</evidence>
<evidence type="ECO:0000256" key="7">
    <source>
        <dbReference type="ARBA" id="ARBA00023242"/>
    </source>
</evidence>
<organism evidence="11 12">
    <name type="scientific">Nelumbo nucifera</name>
    <name type="common">Sacred lotus</name>
    <dbReference type="NCBI Taxonomy" id="4432"/>
    <lineage>
        <taxon>Eukaryota</taxon>
        <taxon>Viridiplantae</taxon>
        <taxon>Streptophyta</taxon>
        <taxon>Embryophyta</taxon>
        <taxon>Tracheophyta</taxon>
        <taxon>Spermatophyta</taxon>
        <taxon>Magnoliopsida</taxon>
        <taxon>Proteales</taxon>
        <taxon>Nelumbonaceae</taxon>
        <taxon>Nelumbo</taxon>
    </lineage>
</organism>
<dbReference type="Gene3D" id="1.10.150.80">
    <property type="entry name" value="HRDC domain"/>
    <property type="match status" value="1"/>
</dbReference>
<feature type="compositionally biased region" description="Polar residues" evidence="9">
    <location>
        <begin position="893"/>
        <end position="903"/>
    </location>
</feature>
<keyword evidence="11" id="KW-1185">Reference proteome</keyword>
<dbReference type="InterPro" id="IPR044876">
    <property type="entry name" value="HRDC_dom_sf"/>
</dbReference>
<dbReference type="GO" id="GO:0071051">
    <property type="term" value="P:poly(A)-dependent snoRNA 3'-end processing"/>
    <property type="evidence" value="ECO:0000318"/>
    <property type="project" value="GO_Central"/>
</dbReference>
<dbReference type="PANTHER" id="PTHR12124:SF47">
    <property type="entry name" value="EXOSOME COMPONENT 10"/>
    <property type="match status" value="1"/>
</dbReference>
<keyword evidence="7" id="KW-0539">Nucleus</keyword>
<dbReference type="AlphaFoldDB" id="A0A1U7Z9E7"/>
<dbReference type="GO" id="GO:0000166">
    <property type="term" value="F:nucleotide binding"/>
    <property type="evidence" value="ECO:0007669"/>
    <property type="project" value="InterPro"/>
</dbReference>
<dbReference type="GO" id="GO:0071038">
    <property type="term" value="P:TRAMP-dependent tRNA surveillance pathway"/>
    <property type="evidence" value="ECO:0000318"/>
    <property type="project" value="GO_Central"/>
</dbReference>
<proteinExistence type="inferred from homology"/>
<dbReference type="OMA" id="DWLVNIN"/>
<evidence type="ECO:0000259" key="10">
    <source>
        <dbReference type="PROSITE" id="PS50967"/>
    </source>
</evidence>
<evidence type="ECO:0000256" key="4">
    <source>
        <dbReference type="ARBA" id="ARBA00022801"/>
    </source>
</evidence>
<dbReference type="SMART" id="SM00474">
    <property type="entry name" value="35EXOc"/>
    <property type="match status" value="1"/>
</dbReference>
<dbReference type="GO" id="GO:0071037">
    <property type="term" value="P:nuclear polyadenylation-dependent snRNA catabolic process"/>
    <property type="evidence" value="ECO:0000318"/>
    <property type="project" value="GO_Central"/>
</dbReference>
<dbReference type="GO" id="GO:0000175">
    <property type="term" value="F:3'-5'-RNA exonuclease activity"/>
    <property type="evidence" value="ECO:0000318"/>
    <property type="project" value="GO_Central"/>
</dbReference>
<dbReference type="GO" id="GO:0071035">
    <property type="term" value="P:nuclear polyadenylation-dependent rRNA catabolic process"/>
    <property type="evidence" value="ECO:0000318"/>
    <property type="project" value="GO_Central"/>
</dbReference>
<evidence type="ECO:0000256" key="2">
    <source>
        <dbReference type="ARBA" id="ARBA00022552"/>
    </source>
</evidence>
<feature type="region of interest" description="Disordered" evidence="9">
    <location>
        <begin position="869"/>
        <end position="931"/>
    </location>
</feature>
<feature type="region of interest" description="Disordered" evidence="9">
    <location>
        <begin position="154"/>
        <end position="193"/>
    </location>
</feature>
<gene>
    <name evidence="12" type="primary">LOC104587716</name>
</gene>
<keyword evidence="6" id="KW-0269">Exonuclease</keyword>
<dbReference type="Proteomes" id="UP000189703">
    <property type="component" value="Unplaced"/>
</dbReference>
<dbReference type="GO" id="GO:0000176">
    <property type="term" value="C:nuclear exosome (RNase complex)"/>
    <property type="evidence" value="ECO:0000318"/>
    <property type="project" value="GO_Central"/>
</dbReference>
<dbReference type="SMART" id="SM00341">
    <property type="entry name" value="HRDC"/>
    <property type="match status" value="1"/>
</dbReference>
<dbReference type="STRING" id="4432.A0A1U7Z9E7"/>
<dbReference type="PROSITE" id="PS50967">
    <property type="entry name" value="HRDC"/>
    <property type="match status" value="1"/>
</dbReference>
<name>A0A1U7Z9E7_NELNU</name>
<reference evidence="12" key="1">
    <citation type="submission" date="2025-08" db="UniProtKB">
        <authorList>
            <consortium name="RefSeq"/>
        </authorList>
    </citation>
    <scope>IDENTIFICATION</scope>
</reference>
<feature type="region of interest" description="Disordered" evidence="9">
    <location>
        <begin position="1"/>
        <end position="20"/>
    </location>
</feature>
<comment type="subcellular location">
    <subcellularLocation>
        <location evidence="1">Nucleus</location>
    </subcellularLocation>
</comment>
<dbReference type="KEGG" id="nnu:104587716"/>
<dbReference type="FunCoup" id="A0A1U7Z9E7">
    <property type="interactions" value="4569"/>
</dbReference>
<dbReference type="CDD" id="cd06147">
    <property type="entry name" value="Rrp6p_like_exo"/>
    <property type="match status" value="1"/>
</dbReference>
<dbReference type="InterPro" id="IPR045092">
    <property type="entry name" value="Rrp6-like"/>
</dbReference>
<dbReference type="Pfam" id="PF08066">
    <property type="entry name" value="PMC2NT"/>
    <property type="match status" value="1"/>
</dbReference>
<dbReference type="InterPro" id="IPR036397">
    <property type="entry name" value="RNaseH_sf"/>
</dbReference>
<dbReference type="GO" id="GO:0003727">
    <property type="term" value="F:single-stranded RNA binding"/>
    <property type="evidence" value="ECO:0000318"/>
    <property type="project" value="GO_Central"/>
</dbReference>
<dbReference type="InParanoid" id="A0A1U7Z9E7"/>
<dbReference type="InterPro" id="IPR012588">
    <property type="entry name" value="Exosome-assoc_fac_Rrp6_N"/>
</dbReference>
<feature type="compositionally biased region" description="Basic and acidic residues" evidence="9">
    <location>
        <begin position="11"/>
        <end position="20"/>
    </location>
</feature>
<accession>A0A1U7Z9E7</accession>
<dbReference type="InterPro" id="IPR012337">
    <property type="entry name" value="RNaseH-like_sf"/>
</dbReference>
<dbReference type="eggNOG" id="KOG2206">
    <property type="taxonomic scope" value="Eukaryota"/>
</dbReference>
<feature type="domain" description="HRDC" evidence="10">
    <location>
        <begin position="479"/>
        <end position="559"/>
    </location>
</feature>
<dbReference type="FunFam" id="3.30.420.10:FF:000065">
    <property type="entry name" value="Protein RRP6-like 2 isoform A"/>
    <property type="match status" value="1"/>
</dbReference>
<feature type="compositionally biased region" description="Basic and acidic residues" evidence="9">
    <location>
        <begin position="157"/>
        <end position="166"/>
    </location>
</feature>
<evidence type="ECO:0000256" key="5">
    <source>
        <dbReference type="ARBA" id="ARBA00022835"/>
    </source>
</evidence>
<sequence length="931" mass="104878">MQMGSEAMEMGMEKSSKKKAETLQALATGPLSSSIAKLSGSSRGIPSDKDFHFFYNFDEFKTPIREIAEKSESLLKSIGSSRSLWGKELIFPEDSEEAYDWLVNVSDEVLERCDVSMDEFQRLRKKEEESGRSMSSMNTDDGFQLVYGKKKKGVSRSMEKKEEHDSNPSTAVKVASRDKKTTGARPRVPFHIPTIPRPQDEFSILVNNSNQPFDHVWLRKSEDGSRFLHPLEELSERDFVDRKTGNVEPVKPLPLESTPFKLVEDVKDLKELAAKLREVNEFAVDLEHNQYRSFQGMTCLMQISTRMEDFVVDTLKLRVHIGPHLREIFKDPSKKKVMHGADRDIVWLQRDFGIYICNLFDTGQASRILQLERNSLEYLLHHFCGVTANKEYQNADWRLRPLPDEMIRYAREDTHFLLYIYDLMKARLFALSADSENGDALLLEVYKRGYDICLQLYEKELFTDTSYLYIYGLQGANFNAQQLAIVNGLCEWRDVVARAEDESTGYILPNKALLEIAREMPLTNGKLRRLVKSKHPYVERNLGTVVSIIRSSIQNAAAFEVVAEQLKKGRLEMVHEENTETVQNGTGTLSSGNLTSMQNASAQTEMINSNSGTGVNWKMNKYPVASLQVKEEPLELGGSVVECGRDEQRQHELLGETGKIENERGSCSSQLPNENPITLRHMDTGATIQVLKKPSCSFGALLGNSSSKRKLNQVQKNMAELKVEQIKLSVNLPFHTFSGGDEHSKSLTQESIKPLKSLDAEEAVARPPGVTDFEEIISLEIDSNDQEDCVSTEARNGLEHRENYSPEISVLDTDIGGKPMSLSDLSSSFQKCFQSINQSRNNREIQRSADSDGGLQLKPFDYAAARKHVTFGGDQKEETGMEGEGKNLHDSGGRNNTKATSSVPKEESNDSQQARRRQAFPATGNRSATFC</sequence>
<evidence type="ECO:0000256" key="6">
    <source>
        <dbReference type="ARBA" id="ARBA00022839"/>
    </source>
</evidence>
<dbReference type="Gene3D" id="3.30.420.10">
    <property type="entry name" value="Ribonuclease H-like superfamily/Ribonuclease H"/>
    <property type="match status" value="1"/>
</dbReference>
<protein>
    <submittedName>
        <fullName evidence="12">Protein RRP6-like 2</fullName>
    </submittedName>
</protein>
<dbReference type="InterPro" id="IPR049559">
    <property type="entry name" value="Rrp6p-like_exo"/>
</dbReference>